<keyword evidence="5" id="KW-0805">Transcription regulation</keyword>
<reference evidence="9" key="1">
    <citation type="submission" date="2024-07" db="EMBL/GenBank/DDBJ databases">
        <title>Two chromosome-level genome assemblies of Korean endemic species Abeliophyllum distichum and Forsythia ovata (Oleaceae).</title>
        <authorList>
            <person name="Jang H."/>
        </authorList>
    </citation>
    <scope>NUCLEOTIDE SEQUENCE [LARGE SCALE GENOMIC DNA]</scope>
</reference>
<keyword evidence="5" id="KW-0010">Activator</keyword>
<gene>
    <name evidence="8" type="ORF">Fot_25721</name>
</gene>
<dbReference type="InterPro" id="IPR031137">
    <property type="entry name" value="GRF"/>
</dbReference>
<dbReference type="InterPro" id="IPR014977">
    <property type="entry name" value="WRC_dom"/>
</dbReference>
<feature type="domain" description="QLQ" evidence="6">
    <location>
        <begin position="8"/>
        <end position="43"/>
    </location>
</feature>
<comment type="function">
    <text evidence="5">Transcription activator.</text>
</comment>
<evidence type="ECO:0000256" key="3">
    <source>
        <dbReference type="ARBA" id="ARBA00023242"/>
    </source>
</evidence>
<evidence type="ECO:0000259" key="6">
    <source>
        <dbReference type="PROSITE" id="PS51666"/>
    </source>
</evidence>
<comment type="domain">
    <text evidence="5">The QLQ domain and WRC domain may be involved in protein-protein interaction and DNA-binding, respectively.</text>
</comment>
<comment type="caution">
    <text evidence="4">Lacks conserved residue(s) required for the propagation of feature annotation.</text>
</comment>
<comment type="similarity">
    <text evidence="2 5">Belongs to the GRF family.</text>
</comment>
<dbReference type="GO" id="GO:0005524">
    <property type="term" value="F:ATP binding"/>
    <property type="evidence" value="ECO:0007669"/>
    <property type="project" value="UniProtKB-UniRule"/>
</dbReference>
<name>A0ABD1UAL5_9LAMI</name>
<evidence type="ECO:0000313" key="9">
    <source>
        <dbReference type="Proteomes" id="UP001604277"/>
    </source>
</evidence>
<accession>A0ABD1UAL5</accession>
<evidence type="ECO:0000256" key="1">
    <source>
        <dbReference type="ARBA" id="ARBA00004123"/>
    </source>
</evidence>
<dbReference type="InterPro" id="IPR014978">
    <property type="entry name" value="Gln-Leu-Gln_QLQ"/>
</dbReference>
<dbReference type="EMBL" id="JBFOLJ010000007">
    <property type="protein sequence ID" value="KAL2521798.1"/>
    <property type="molecule type" value="Genomic_DNA"/>
</dbReference>
<feature type="domain" description="WRC" evidence="7">
    <location>
        <begin position="77"/>
        <end position="123"/>
    </location>
</feature>
<dbReference type="AlphaFoldDB" id="A0ABD1UAL5"/>
<comment type="caution">
    <text evidence="8">The sequence shown here is derived from an EMBL/GenBank/DDBJ whole genome shotgun (WGS) entry which is preliminary data.</text>
</comment>
<dbReference type="SMART" id="SM00951">
    <property type="entry name" value="QLQ"/>
    <property type="match status" value="1"/>
</dbReference>
<keyword evidence="9" id="KW-1185">Reference proteome</keyword>
<dbReference type="PANTHER" id="PTHR31602:SF101">
    <property type="entry name" value="GROWTH-REGULATING FACTOR 7"/>
    <property type="match status" value="1"/>
</dbReference>
<sequence>MAASVGFPFTSAKMKDLERQAMIFKYMMASMPVPPHLLFLAEPNPSISCKLTLDSGFSFSCMDVESSNRFFLFLSVVPDLERCKRTDGKKWRCSRDVVPHHKYYERHLQFLILILCFLTNPQNETSRGFIDA</sequence>
<keyword evidence="5" id="KW-0804">Transcription</keyword>
<evidence type="ECO:0000259" key="7">
    <source>
        <dbReference type="PROSITE" id="PS51667"/>
    </source>
</evidence>
<dbReference type="Pfam" id="PF08879">
    <property type="entry name" value="WRC"/>
    <property type="match status" value="1"/>
</dbReference>
<dbReference type="PANTHER" id="PTHR31602">
    <property type="entry name" value="GROWTH-REGULATING FACTOR 5"/>
    <property type="match status" value="1"/>
</dbReference>
<evidence type="ECO:0000256" key="5">
    <source>
        <dbReference type="RuleBase" id="RU367127"/>
    </source>
</evidence>
<keyword evidence="3 5" id="KW-0539">Nucleus</keyword>
<dbReference type="PROSITE" id="PS51667">
    <property type="entry name" value="WRC"/>
    <property type="match status" value="1"/>
</dbReference>
<proteinExistence type="inferred from homology"/>
<protein>
    <recommendedName>
        <fullName evidence="5">Growth-regulating factor</fullName>
    </recommendedName>
</protein>
<dbReference type="PROSITE" id="PS51666">
    <property type="entry name" value="QLQ"/>
    <property type="match status" value="1"/>
</dbReference>
<dbReference type="Proteomes" id="UP001604277">
    <property type="component" value="Unassembled WGS sequence"/>
</dbReference>
<comment type="subcellular location">
    <subcellularLocation>
        <location evidence="1 5">Nucleus</location>
    </subcellularLocation>
</comment>
<organism evidence="8 9">
    <name type="scientific">Forsythia ovata</name>
    <dbReference type="NCBI Taxonomy" id="205694"/>
    <lineage>
        <taxon>Eukaryota</taxon>
        <taxon>Viridiplantae</taxon>
        <taxon>Streptophyta</taxon>
        <taxon>Embryophyta</taxon>
        <taxon>Tracheophyta</taxon>
        <taxon>Spermatophyta</taxon>
        <taxon>Magnoliopsida</taxon>
        <taxon>eudicotyledons</taxon>
        <taxon>Gunneridae</taxon>
        <taxon>Pentapetalae</taxon>
        <taxon>asterids</taxon>
        <taxon>lamiids</taxon>
        <taxon>Lamiales</taxon>
        <taxon>Oleaceae</taxon>
        <taxon>Forsythieae</taxon>
        <taxon>Forsythia</taxon>
    </lineage>
</organism>
<evidence type="ECO:0000313" key="8">
    <source>
        <dbReference type="EMBL" id="KAL2521798.1"/>
    </source>
</evidence>
<dbReference type="Pfam" id="PF08880">
    <property type="entry name" value="QLQ"/>
    <property type="match status" value="1"/>
</dbReference>
<evidence type="ECO:0000256" key="4">
    <source>
        <dbReference type="PROSITE-ProRule" id="PRU01002"/>
    </source>
</evidence>
<evidence type="ECO:0000256" key="2">
    <source>
        <dbReference type="ARBA" id="ARBA00008122"/>
    </source>
</evidence>
<dbReference type="GO" id="GO:0099402">
    <property type="term" value="P:plant organ development"/>
    <property type="evidence" value="ECO:0007669"/>
    <property type="project" value="UniProtKB-ARBA"/>
</dbReference>
<dbReference type="GO" id="GO:0006351">
    <property type="term" value="P:DNA-templated transcription"/>
    <property type="evidence" value="ECO:0007669"/>
    <property type="project" value="UniProtKB-UniRule"/>
</dbReference>
<dbReference type="GO" id="GO:0005634">
    <property type="term" value="C:nucleus"/>
    <property type="evidence" value="ECO:0007669"/>
    <property type="project" value="UniProtKB-SubCell"/>
</dbReference>